<dbReference type="PANTHER" id="PTHR10009">
    <property type="entry name" value="PROTEIN YELLOW-RELATED"/>
    <property type="match status" value="1"/>
</dbReference>
<evidence type="ECO:0000313" key="4">
    <source>
        <dbReference type="Proteomes" id="UP000253495"/>
    </source>
</evidence>
<dbReference type="PANTHER" id="PTHR10009:SF18">
    <property type="entry name" value="PROTEIN YELLOW-LIKE PROTEIN"/>
    <property type="match status" value="1"/>
</dbReference>
<evidence type="ECO:0000256" key="1">
    <source>
        <dbReference type="ARBA" id="ARBA00004613"/>
    </source>
</evidence>
<comment type="caution">
    <text evidence="3">The sequence shown here is derived from an EMBL/GenBank/DDBJ whole genome shotgun (WGS) entry which is preliminary data.</text>
</comment>
<comment type="subcellular location">
    <subcellularLocation>
        <location evidence="1">Secreted</location>
    </subcellularLocation>
</comment>
<evidence type="ECO:0000256" key="2">
    <source>
        <dbReference type="ARBA" id="ARBA00022525"/>
    </source>
</evidence>
<name>A0A368VTL8_9ACTN</name>
<dbReference type="Gene3D" id="2.120.10.30">
    <property type="entry name" value="TolB, C-terminal domain"/>
    <property type="match status" value="1"/>
</dbReference>
<protein>
    <submittedName>
        <fullName evidence="3">Sugar lactone lactonase YvrE</fullName>
    </submittedName>
</protein>
<accession>A0A368VTL8</accession>
<dbReference type="RefSeq" id="WP_114452290.1">
    <property type="nucleotide sequence ID" value="NZ_QPJC01000003.1"/>
</dbReference>
<proteinExistence type="predicted"/>
<keyword evidence="4" id="KW-1185">Reference proteome</keyword>
<keyword evidence="2" id="KW-0964">Secreted</keyword>
<dbReference type="InterPro" id="IPR011042">
    <property type="entry name" value="6-blade_b-propeller_TolB-like"/>
</dbReference>
<dbReference type="Pfam" id="PF03022">
    <property type="entry name" value="MRJP"/>
    <property type="match status" value="1"/>
</dbReference>
<evidence type="ECO:0000313" key="3">
    <source>
        <dbReference type="EMBL" id="RCW45161.1"/>
    </source>
</evidence>
<dbReference type="Proteomes" id="UP000253495">
    <property type="component" value="Unassembled WGS sequence"/>
</dbReference>
<dbReference type="GO" id="GO:0005576">
    <property type="term" value="C:extracellular region"/>
    <property type="evidence" value="ECO:0007669"/>
    <property type="project" value="UniProtKB-SubCell"/>
</dbReference>
<sequence length="361" mass="39726">MAAQASWESTGEPEWVATFETNMPTGVTVSHTGRMFVCFPLWGDEVPATVAEVRNGRVEPYPDPELFRPDSSDQQNHVISVQSVVVDPADRLWLLDTGSVEFGRTSYGGPKLICVDLAGDRIERTILFDPDVALPTTYLNDVRFDLRRGEEGFAFITDSAMQARNGIIVVDLASGESWRGLDDHPSTKPDTSYLPMIEGRPFLQRPPDGPVAPPALGSDGIALSADGSRLYYCPFLGRELYSAGTDALIDRSADEAATVVDEGDKGGGTDGLECDTEGRLYVTSYEHNAVLRRDPDGSYSTLVTDPRLLFPDTLSLATDGYLYMTVNQLHRQAAYWRGHDWRRTPYAVCRVPVDASPVLLR</sequence>
<dbReference type="SUPFAM" id="SSF101898">
    <property type="entry name" value="NHL repeat"/>
    <property type="match status" value="1"/>
</dbReference>
<dbReference type="EMBL" id="QPJC01000003">
    <property type="protein sequence ID" value="RCW45161.1"/>
    <property type="molecule type" value="Genomic_DNA"/>
</dbReference>
<organism evidence="3 4">
    <name type="scientific">Halopolyspora algeriensis</name>
    <dbReference type="NCBI Taxonomy" id="1500506"/>
    <lineage>
        <taxon>Bacteria</taxon>
        <taxon>Bacillati</taxon>
        <taxon>Actinomycetota</taxon>
        <taxon>Actinomycetes</taxon>
        <taxon>Actinomycetes incertae sedis</taxon>
        <taxon>Halopolyspora</taxon>
    </lineage>
</organism>
<dbReference type="OrthoDB" id="9797664at2"/>
<reference evidence="3 4" key="1">
    <citation type="submission" date="2018-07" db="EMBL/GenBank/DDBJ databases">
        <title>Genomic Encyclopedia of Type Strains, Phase III (KMG-III): the genomes of soil and plant-associated and newly described type strains.</title>
        <authorList>
            <person name="Whitman W."/>
        </authorList>
    </citation>
    <scope>NUCLEOTIDE SEQUENCE [LARGE SCALE GENOMIC DNA]</scope>
    <source>
        <strain evidence="3 4">CECT 8575</strain>
    </source>
</reference>
<dbReference type="InterPro" id="IPR017996">
    <property type="entry name" value="MRJP/yellow-related"/>
</dbReference>
<dbReference type="AlphaFoldDB" id="A0A368VTL8"/>
<gene>
    <name evidence="3" type="ORF">DFQ14_103125</name>
</gene>